<sequence length="243" mass="26564">MKAFLLLSLLGAFTLAQTTTSICRCPQVKCPSSNAVELCQCLNSRETMCHKACPMYKPTYMPCPINPPTPWPTPSPTPEVQAEPTCTCEPGFCIQMWPQSCYCGNAQKQRCFEKCGGVQPELQECPPMETPSIVARTVETHPPKPTNVHKPCGGGRGNYRECDHGEVCIKDPYKDGCGPACDQVGICVKDKLCGGFAGFPCEVKGQVCQDDPRDDCDPLNHGYDCGGLCVWPLSLRHDYGEGY</sequence>
<feature type="signal peptide" evidence="1">
    <location>
        <begin position="1"/>
        <end position="16"/>
    </location>
</feature>
<evidence type="ECO:0000256" key="1">
    <source>
        <dbReference type="SAM" id="SignalP"/>
    </source>
</evidence>
<proteinExistence type="predicted"/>
<keyword evidence="3" id="KW-1185">Reference proteome</keyword>
<name>A0A177CH56_9PLEO</name>
<feature type="chain" id="PRO_5008058184" evidence="1">
    <location>
        <begin position="17"/>
        <end position="243"/>
    </location>
</feature>
<evidence type="ECO:0000313" key="2">
    <source>
        <dbReference type="EMBL" id="OAG06904.1"/>
    </source>
</evidence>
<dbReference type="AlphaFoldDB" id="A0A177CH56"/>
<protein>
    <submittedName>
        <fullName evidence="2">Uncharacterized protein</fullName>
    </submittedName>
</protein>
<dbReference type="InParanoid" id="A0A177CH56"/>
<dbReference type="STRING" id="1460663.A0A177CH56"/>
<organism evidence="2 3">
    <name type="scientific">Paraphaeosphaeria sporulosa</name>
    <dbReference type="NCBI Taxonomy" id="1460663"/>
    <lineage>
        <taxon>Eukaryota</taxon>
        <taxon>Fungi</taxon>
        <taxon>Dikarya</taxon>
        <taxon>Ascomycota</taxon>
        <taxon>Pezizomycotina</taxon>
        <taxon>Dothideomycetes</taxon>
        <taxon>Pleosporomycetidae</taxon>
        <taxon>Pleosporales</taxon>
        <taxon>Massarineae</taxon>
        <taxon>Didymosphaeriaceae</taxon>
        <taxon>Paraphaeosphaeria</taxon>
    </lineage>
</organism>
<reference evidence="2 3" key="1">
    <citation type="submission" date="2016-05" db="EMBL/GenBank/DDBJ databases">
        <title>Comparative analysis of secretome profiles of manganese(II)-oxidizing ascomycete fungi.</title>
        <authorList>
            <consortium name="DOE Joint Genome Institute"/>
            <person name="Zeiner C.A."/>
            <person name="Purvine S.O."/>
            <person name="Zink E.M."/>
            <person name="Wu S."/>
            <person name="Pasa-Tolic L."/>
            <person name="Chaput D.L."/>
            <person name="Haridas S."/>
            <person name="Grigoriev I.V."/>
            <person name="Santelli C.M."/>
            <person name="Hansel C.M."/>
        </authorList>
    </citation>
    <scope>NUCLEOTIDE SEQUENCE [LARGE SCALE GENOMIC DNA]</scope>
    <source>
        <strain evidence="2 3">AP3s5-JAC2a</strain>
    </source>
</reference>
<accession>A0A177CH56</accession>
<dbReference type="EMBL" id="KV441551">
    <property type="protein sequence ID" value="OAG06904.1"/>
    <property type="molecule type" value="Genomic_DNA"/>
</dbReference>
<dbReference type="GeneID" id="28757774"/>
<dbReference type="OrthoDB" id="3799394at2759"/>
<dbReference type="Proteomes" id="UP000077069">
    <property type="component" value="Unassembled WGS sequence"/>
</dbReference>
<evidence type="ECO:0000313" key="3">
    <source>
        <dbReference type="Proteomes" id="UP000077069"/>
    </source>
</evidence>
<keyword evidence="1" id="KW-0732">Signal</keyword>
<gene>
    <name evidence="2" type="ORF">CC84DRAFT_1089149</name>
</gene>
<dbReference type="RefSeq" id="XP_018037269.1">
    <property type="nucleotide sequence ID" value="XM_018174288.1"/>
</dbReference>